<dbReference type="EMBL" id="FMZX01000001">
    <property type="protein sequence ID" value="SDC20351.1"/>
    <property type="molecule type" value="Genomic_DNA"/>
</dbReference>
<dbReference type="Pfam" id="PF01739">
    <property type="entry name" value="CheR"/>
    <property type="match status" value="1"/>
</dbReference>
<proteinExistence type="predicted"/>
<comment type="catalytic activity">
    <reaction evidence="1">
        <text>L-glutamyl-[protein] + S-adenosyl-L-methionine = [protein]-L-glutamate 5-O-methyl ester + S-adenosyl-L-homocysteine</text>
        <dbReference type="Rhea" id="RHEA:24452"/>
        <dbReference type="Rhea" id="RHEA-COMP:10208"/>
        <dbReference type="Rhea" id="RHEA-COMP:10311"/>
        <dbReference type="ChEBI" id="CHEBI:29973"/>
        <dbReference type="ChEBI" id="CHEBI:57856"/>
        <dbReference type="ChEBI" id="CHEBI:59789"/>
        <dbReference type="ChEBI" id="CHEBI:82795"/>
        <dbReference type="EC" id="2.1.1.80"/>
    </reaction>
</comment>
<gene>
    <name evidence="7" type="ORF">SAMN04487779_1001232</name>
</gene>
<dbReference type="OrthoDB" id="9816309at2"/>
<dbReference type="SUPFAM" id="SSF47757">
    <property type="entry name" value="Chemotaxis receptor methyltransferase CheR, N-terminal domain"/>
    <property type="match status" value="1"/>
</dbReference>
<evidence type="ECO:0000313" key="8">
    <source>
        <dbReference type="Proteomes" id="UP000198925"/>
    </source>
</evidence>
<dbReference type="InterPro" id="IPR000780">
    <property type="entry name" value="CheR_MeTrfase"/>
</dbReference>
<keyword evidence="8" id="KW-1185">Reference proteome</keyword>
<dbReference type="AlphaFoldDB" id="A0A1G6JNW7"/>
<dbReference type="InterPro" id="IPR036804">
    <property type="entry name" value="CheR_N_sf"/>
</dbReference>
<dbReference type="InterPro" id="IPR050903">
    <property type="entry name" value="Bact_Chemotaxis_MeTrfase"/>
</dbReference>
<dbReference type="InterPro" id="IPR022642">
    <property type="entry name" value="CheR_C"/>
</dbReference>
<organism evidence="7 8">
    <name type="scientific">Belnapia rosea</name>
    <dbReference type="NCBI Taxonomy" id="938405"/>
    <lineage>
        <taxon>Bacteria</taxon>
        <taxon>Pseudomonadati</taxon>
        <taxon>Pseudomonadota</taxon>
        <taxon>Alphaproteobacteria</taxon>
        <taxon>Acetobacterales</taxon>
        <taxon>Roseomonadaceae</taxon>
        <taxon>Belnapia</taxon>
    </lineage>
</organism>
<reference evidence="7 8" key="1">
    <citation type="submission" date="2016-10" db="EMBL/GenBank/DDBJ databases">
        <authorList>
            <person name="de Groot N.N."/>
        </authorList>
    </citation>
    <scope>NUCLEOTIDE SEQUENCE [LARGE SCALE GENOMIC DNA]</scope>
    <source>
        <strain evidence="7 8">CPCC 100156</strain>
    </source>
</reference>
<accession>A0A1G6JNW7</accession>
<dbReference type="Pfam" id="PF03705">
    <property type="entry name" value="CheR_N"/>
    <property type="match status" value="1"/>
</dbReference>
<dbReference type="PANTHER" id="PTHR24422:SF21">
    <property type="entry name" value="CHEMOTAXIS PROTEIN METHYLTRANSFERASE 1"/>
    <property type="match status" value="1"/>
</dbReference>
<dbReference type="PRINTS" id="PR00996">
    <property type="entry name" value="CHERMTFRASE"/>
</dbReference>
<dbReference type="PROSITE" id="PS50123">
    <property type="entry name" value="CHER"/>
    <property type="match status" value="1"/>
</dbReference>
<dbReference type="GO" id="GO:0008983">
    <property type="term" value="F:protein-glutamate O-methyltransferase activity"/>
    <property type="evidence" value="ECO:0007669"/>
    <property type="project" value="UniProtKB-EC"/>
</dbReference>
<dbReference type="Gene3D" id="1.10.155.10">
    <property type="entry name" value="Chemotaxis receptor methyltransferase CheR, N-terminal domain"/>
    <property type="match status" value="1"/>
</dbReference>
<protein>
    <recommendedName>
        <fullName evidence="2">protein-glutamate O-methyltransferase</fullName>
        <ecNumber evidence="2">2.1.1.80</ecNumber>
    </recommendedName>
</protein>
<dbReference type="SUPFAM" id="SSF53335">
    <property type="entry name" value="S-adenosyl-L-methionine-dependent methyltransferases"/>
    <property type="match status" value="1"/>
</dbReference>
<dbReference type="PANTHER" id="PTHR24422">
    <property type="entry name" value="CHEMOTAXIS PROTEIN METHYLTRANSFERASE"/>
    <property type="match status" value="1"/>
</dbReference>
<dbReference type="SMART" id="SM00138">
    <property type="entry name" value="MeTrc"/>
    <property type="match status" value="1"/>
</dbReference>
<keyword evidence="3 7" id="KW-0489">Methyltransferase</keyword>
<evidence type="ECO:0000256" key="1">
    <source>
        <dbReference type="ARBA" id="ARBA00001541"/>
    </source>
</evidence>
<evidence type="ECO:0000256" key="2">
    <source>
        <dbReference type="ARBA" id="ARBA00012534"/>
    </source>
</evidence>
<keyword evidence="4 7" id="KW-0808">Transferase</keyword>
<keyword evidence="5" id="KW-0949">S-adenosyl-L-methionine</keyword>
<dbReference type="InterPro" id="IPR022641">
    <property type="entry name" value="CheR_N"/>
</dbReference>
<feature type="domain" description="CheR-type methyltransferase" evidence="6">
    <location>
        <begin position="1"/>
        <end position="264"/>
    </location>
</feature>
<dbReference type="STRING" id="938405.SAMN02927895_00417"/>
<sequence>MSPESFAFIAGLVKSRSGLVLTPDKGYMLETRLGPLLKRDGLASLDALATRLRDPRSAPLAEAVTEALTTNESSFFRDGKPFDHLRKVLPALARARPVGATLRIWSAACSTGQEAYSIAMLLQEISLDGRRAEIIGTDIAESVVARAREGFFTQFEVQRGLPARLLVKHFRQEDGRWRASPELRGMARFERGNLLGDLRSFGRFDVIFCRNVLIYFDAPTKSRVLNALAAQLQPDGVLYLGGAETVLGLTERLVPVAGERGAYERPRDTALAG</sequence>
<evidence type="ECO:0000256" key="5">
    <source>
        <dbReference type="ARBA" id="ARBA00022691"/>
    </source>
</evidence>
<evidence type="ECO:0000313" key="7">
    <source>
        <dbReference type="EMBL" id="SDC20351.1"/>
    </source>
</evidence>
<evidence type="ECO:0000256" key="3">
    <source>
        <dbReference type="ARBA" id="ARBA00022603"/>
    </source>
</evidence>
<dbReference type="Gene3D" id="3.40.50.150">
    <property type="entry name" value="Vaccinia Virus protein VP39"/>
    <property type="match status" value="1"/>
</dbReference>
<dbReference type="InterPro" id="IPR029063">
    <property type="entry name" value="SAM-dependent_MTases_sf"/>
</dbReference>
<dbReference type="RefSeq" id="WP_090560553.1">
    <property type="nucleotide sequence ID" value="NZ_FMXZ01000001.1"/>
</dbReference>
<name>A0A1G6JNW7_9PROT</name>
<evidence type="ECO:0000259" key="6">
    <source>
        <dbReference type="PROSITE" id="PS50123"/>
    </source>
</evidence>
<dbReference type="Proteomes" id="UP000198925">
    <property type="component" value="Unassembled WGS sequence"/>
</dbReference>
<evidence type="ECO:0000256" key="4">
    <source>
        <dbReference type="ARBA" id="ARBA00022679"/>
    </source>
</evidence>
<dbReference type="EC" id="2.1.1.80" evidence="2"/>
<dbReference type="GO" id="GO:0032259">
    <property type="term" value="P:methylation"/>
    <property type="evidence" value="ECO:0007669"/>
    <property type="project" value="UniProtKB-KW"/>
</dbReference>